<evidence type="ECO:0000256" key="1">
    <source>
        <dbReference type="ARBA" id="ARBA00004651"/>
    </source>
</evidence>
<evidence type="ECO:0000256" key="5">
    <source>
        <dbReference type="ARBA" id="ARBA00023136"/>
    </source>
</evidence>
<dbReference type="InterPro" id="IPR032816">
    <property type="entry name" value="VTT_dom"/>
</dbReference>
<evidence type="ECO:0000256" key="3">
    <source>
        <dbReference type="ARBA" id="ARBA00022692"/>
    </source>
</evidence>
<keyword evidence="4 6" id="KW-1133">Transmembrane helix</keyword>
<evidence type="ECO:0000313" key="8">
    <source>
        <dbReference type="EMBL" id="ACV68330.1"/>
    </source>
</evidence>
<feature type="transmembrane region" description="Helical" evidence="6">
    <location>
        <begin position="136"/>
        <end position="157"/>
    </location>
</feature>
<comment type="caution">
    <text evidence="6">Lacks conserved residue(s) required for the propagation of feature annotation.</text>
</comment>
<dbReference type="PANTHER" id="PTHR12677:SF59">
    <property type="entry name" value="GOLGI APPARATUS MEMBRANE PROTEIN TVP38-RELATED"/>
    <property type="match status" value="1"/>
</dbReference>
<evidence type="ECO:0000256" key="2">
    <source>
        <dbReference type="ARBA" id="ARBA00022475"/>
    </source>
</evidence>
<dbReference type="PANTHER" id="PTHR12677">
    <property type="entry name" value="GOLGI APPARATUS MEMBRANE PROTEIN TVP38-RELATED"/>
    <property type="match status" value="1"/>
</dbReference>
<evidence type="ECO:0000256" key="6">
    <source>
        <dbReference type="RuleBase" id="RU366058"/>
    </source>
</evidence>
<keyword evidence="2 6" id="KW-1003">Cell membrane</keyword>
<reference evidence="9" key="1">
    <citation type="submission" date="2009-09" db="EMBL/GenBank/DDBJ databases">
        <title>The complete chromosome of Desulfohalobium retbaense DSM 5692.</title>
        <authorList>
            <consortium name="US DOE Joint Genome Institute (JGI-PGF)"/>
            <person name="Lucas S."/>
            <person name="Copeland A."/>
            <person name="Lapidus A."/>
            <person name="Glavina del Rio T."/>
            <person name="Dalin E."/>
            <person name="Tice H."/>
            <person name="Bruce D."/>
            <person name="Goodwin L."/>
            <person name="Pitluck S."/>
            <person name="Kyrpides N."/>
            <person name="Mavromatis K."/>
            <person name="Ivanova N."/>
            <person name="Mikhailova N."/>
            <person name="Munk A.C."/>
            <person name="Brettin T."/>
            <person name="Detter J.C."/>
            <person name="Han C."/>
            <person name="Tapia R."/>
            <person name="Larimer F."/>
            <person name="Land M."/>
            <person name="Hauser L."/>
            <person name="Markowitz V."/>
            <person name="Cheng J.-F."/>
            <person name="Hugenholtz P."/>
            <person name="Woyke T."/>
            <person name="Wu D."/>
            <person name="Spring S."/>
            <person name="Klenk H.-P."/>
            <person name="Eisen J.A."/>
        </authorList>
    </citation>
    <scope>NUCLEOTIDE SEQUENCE [LARGE SCALE GENOMIC DNA]</scope>
    <source>
        <strain evidence="9">DSM 5692</strain>
    </source>
</reference>
<comment type="subcellular location">
    <subcellularLocation>
        <location evidence="1 6">Cell membrane</location>
        <topology evidence="1 6">Multi-pass membrane protein</topology>
    </subcellularLocation>
</comment>
<keyword evidence="9" id="KW-1185">Reference proteome</keyword>
<reference evidence="8 9" key="2">
    <citation type="journal article" date="2010" name="Stand. Genomic Sci.">
        <title>Complete genome sequence of Desulfohalobium retbaense type strain (HR(100)).</title>
        <authorList>
            <person name="Spring S."/>
            <person name="Nolan M."/>
            <person name="Lapidus A."/>
            <person name="Glavina Del Rio T."/>
            <person name="Copeland A."/>
            <person name="Tice H."/>
            <person name="Cheng J.F."/>
            <person name="Lucas S."/>
            <person name="Land M."/>
            <person name="Chen F."/>
            <person name="Bruce D."/>
            <person name="Goodwin L."/>
            <person name="Pitluck S."/>
            <person name="Ivanova N."/>
            <person name="Mavromatis K."/>
            <person name="Mikhailova N."/>
            <person name="Pati A."/>
            <person name="Chen A."/>
            <person name="Palaniappan K."/>
            <person name="Hauser L."/>
            <person name="Chang Y.J."/>
            <person name="Jeffries C.D."/>
            <person name="Munk C."/>
            <person name="Kiss H."/>
            <person name="Chain P."/>
            <person name="Han C."/>
            <person name="Brettin T."/>
            <person name="Detter J.C."/>
            <person name="Schuler E."/>
            <person name="Goker M."/>
            <person name="Rohde M."/>
            <person name="Bristow J."/>
            <person name="Eisen J.A."/>
            <person name="Markowitz V."/>
            <person name="Hugenholtz P."/>
            <person name="Kyrpides N.C."/>
            <person name="Klenk H.P."/>
        </authorList>
    </citation>
    <scope>NUCLEOTIDE SEQUENCE [LARGE SCALE GENOMIC DNA]</scope>
    <source>
        <strain evidence="8 9">DSM 5692</strain>
    </source>
</reference>
<feature type="transmembrane region" description="Helical" evidence="6">
    <location>
        <begin position="195"/>
        <end position="217"/>
    </location>
</feature>
<gene>
    <name evidence="8" type="ordered locus">Dret_1042</name>
</gene>
<organism evidence="8 9">
    <name type="scientific">Desulfohalobium retbaense (strain ATCC 49708 / DSM 5692 / JCM 16813 / HR100)</name>
    <dbReference type="NCBI Taxonomy" id="485915"/>
    <lineage>
        <taxon>Bacteria</taxon>
        <taxon>Pseudomonadati</taxon>
        <taxon>Thermodesulfobacteriota</taxon>
        <taxon>Desulfovibrionia</taxon>
        <taxon>Desulfovibrionales</taxon>
        <taxon>Desulfohalobiaceae</taxon>
        <taxon>Desulfohalobium</taxon>
    </lineage>
</organism>
<dbReference type="InterPro" id="IPR015414">
    <property type="entry name" value="TMEM64"/>
</dbReference>
<dbReference type="STRING" id="485915.Dret_1042"/>
<keyword evidence="3 6" id="KW-0812">Transmembrane</keyword>
<dbReference type="KEGG" id="drt:Dret_1042"/>
<dbReference type="eggNOG" id="COG0398">
    <property type="taxonomic scope" value="Bacteria"/>
</dbReference>
<dbReference type="Proteomes" id="UP000001052">
    <property type="component" value="Chromosome"/>
</dbReference>
<feature type="transmembrane region" description="Helical" evidence="6">
    <location>
        <begin position="86"/>
        <end position="112"/>
    </location>
</feature>
<name>C8X207_DESRD</name>
<dbReference type="GO" id="GO:0005886">
    <property type="term" value="C:plasma membrane"/>
    <property type="evidence" value="ECO:0007669"/>
    <property type="project" value="UniProtKB-SubCell"/>
</dbReference>
<evidence type="ECO:0000256" key="4">
    <source>
        <dbReference type="ARBA" id="ARBA00022989"/>
    </source>
</evidence>
<accession>C8X207</accession>
<protein>
    <recommendedName>
        <fullName evidence="6">TVP38/TMEM64 family membrane protein</fullName>
    </recommendedName>
</protein>
<dbReference type="HOGENOM" id="CLU_038944_7_0_7"/>
<evidence type="ECO:0000313" key="9">
    <source>
        <dbReference type="Proteomes" id="UP000001052"/>
    </source>
</evidence>
<dbReference type="Pfam" id="PF09335">
    <property type="entry name" value="VTT_dom"/>
    <property type="match status" value="1"/>
</dbReference>
<feature type="domain" description="VTT" evidence="7">
    <location>
        <begin position="74"/>
        <end position="187"/>
    </location>
</feature>
<comment type="similarity">
    <text evidence="6">Belongs to the TVP38/TMEM64 family.</text>
</comment>
<feature type="transmembrane region" description="Helical" evidence="6">
    <location>
        <begin position="57"/>
        <end position="79"/>
    </location>
</feature>
<proteinExistence type="inferred from homology"/>
<dbReference type="AlphaFoldDB" id="C8X207"/>
<dbReference type="RefSeq" id="WP_015751481.1">
    <property type="nucleotide sequence ID" value="NC_013223.1"/>
</dbReference>
<dbReference type="OrthoDB" id="9779114at2"/>
<sequence length="236" mass="25652">MTRSHLQKSLLVIVLVAVILAFFLFDLGQYASLEYLKASQARFLELYKNHTLAVLGGYMGAYILMAALSLPGAAVFTLAGGALFGFWIGLVAASVSSTLGAVLACAVSRYLLRDMVQTKFETSLKKINQGIEREGAFYLFTLRLIPVFPFFVINLALGVSHMRLWTFYWVSQIGMLPGAAVYVNAGKELGQLETLSGILSPGLIGSFALLGLFPLVAKKGVAFLRARRQNSSVNTE</sequence>
<keyword evidence="5 6" id="KW-0472">Membrane</keyword>
<evidence type="ECO:0000259" key="7">
    <source>
        <dbReference type="Pfam" id="PF09335"/>
    </source>
</evidence>
<dbReference type="EMBL" id="CP001734">
    <property type="protein sequence ID" value="ACV68330.1"/>
    <property type="molecule type" value="Genomic_DNA"/>
</dbReference>